<organism evidence="2 3">
    <name type="scientific">Filobacillus milosensis</name>
    <dbReference type="NCBI Taxonomy" id="94137"/>
    <lineage>
        <taxon>Bacteria</taxon>
        <taxon>Bacillati</taxon>
        <taxon>Bacillota</taxon>
        <taxon>Bacilli</taxon>
        <taxon>Bacillales</taxon>
        <taxon>Bacillaceae</taxon>
        <taxon>Filobacillus</taxon>
    </lineage>
</organism>
<dbReference type="Proteomes" id="UP000297975">
    <property type="component" value="Unassembled WGS sequence"/>
</dbReference>
<dbReference type="EMBL" id="SOPW01000003">
    <property type="protein sequence ID" value="TFB23900.1"/>
    <property type="molecule type" value="Genomic_DNA"/>
</dbReference>
<dbReference type="Pfam" id="PF11518">
    <property type="entry name" value="DUF3221"/>
    <property type="match status" value="1"/>
</dbReference>
<feature type="transmembrane region" description="Helical" evidence="1">
    <location>
        <begin position="12"/>
        <end position="32"/>
    </location>
</feature>
<name>A0A4Y8ISJ2_9BACI</name>
<keyword evidence="3" id="KW-1185">Reference proteome</keyword>
<dbReference type="OrthoDB" id="2603210at2"/>
<evidence type="ECO:0000313" key="3">
    <source>
        <dbReference type="Proteomes" id="UP000297975"/>
    </source>
</evidence>
<comment type="caution">
    <text evidence="2">The sequence shown here is derived from an EMBL/GenBank/DDBJ whole genome shotgun (WGS) entry which is preliminary data.</text>
</comment>
<dbReference type="AlphaFoldDB" id="A0A4Y8ISJ2"/>
<protein>
    <submittedName>
        <fullName evidence="2">DUF3221 domain-containing protein</fullName>
    </submittedName>
</protein>
<evidence type="ECO:0000256" key="1">
    <source>
        <dbReference type="SAM" id="Phobius"/>
    </source>
</evidence>
<keyword evidence="1" id="KW-0472">Membrane</keyword>
<accession>A0A4Y8ISJ2</accession>
<evidence type="ECO:0000313" key="2">
    <source>
        <dbReference type="EMBL" id="TFB23900.1"/>
    </source>
</evidence>
<gene>
    <name evidence="2" type="ORF">E3U55_03550</name>
</gene>
<dbReference type="InterPro" id="IPR012340">
    <property type="entry name" value="NA-bd_OB-fold"/>
</dbReference>
<reference evidence="2 3" key="1">
    <citation type="submission" date="2019-03" db="EMBL/GenBank/DDBJ databases">
        <authorList>
            <person name="He R.-H."/>
        </authorList>
    </citation>
    <scope>NUCLEOTIDE SEQUENCE [LARGE SCALE GENOMIC DNA]</scope>
    <source>
        <strain evidence="3">SH 714</strain>
    </source>
</reference>
<keyword evidence="1" id="KW-1133">Transmembrane helix</keyword>
<dbReference type="InterPro" id="IPR021598">
    <property type="entry name" value="DUF3221"/>
</dbReference>
<proteinExistence type="predicted"/>
<dbReference type="Gene3D" id="2.40.50.140">
    <property type="entry name" value="Nucleic acid-binding proteins"/>
    <property type="match status" value="1"/>
</dbReference>
<keyword evidence="1" id="KW-0812">Transmembrane</keyword>
<dbReference type="RefSeq" id="WP_134338960.1">
    <property type="nucleotide sequence ID" value="NZ_SOPW01000003.1"/>
</dbReference>
<sequence length="124" mass="14337">MISINSNVKQELKFFMIFILVILILIVAWTTYNAINEPDGMKMEGYIIDIKEERILVAKGVTESEYKQLKNQSVKELMENEVDLIYLDYKSSKFNKGNHVQFWVTGVNASYPAQATPEKIIKLE</sequence>